<dbReference type="Gene3D" id="3.40.50.800">
    <property type="entry name" value="Anticodon-binding domain"/>
    <property type="match status" value="1"/>
</dbReference>
<evidence type="ECO:0000256" key="4">
    <source>
        <dbReference type="ARBA" id="ARBA00022840"/>
    </source>
</evidence>
<dbReference type="SUPFAM" id="SSF55681">
    <property type="entry name" value="Class II aaRS and biotin synthetases"/>
    <property type="match status" value="1"/>
</dbReference>
<dbReference type="OrthoDB" id="1350766at2759"/>
<dbReference type="SUPFAM" id="SSF64586">
    <property type="entry name" value="C-terminal domain of ProRS"/>
    <property type="match status" value="1"/>
</dbReference>
<evidence type="ECO:0000256" key="5">
    <source>
        <dbReference type="ARBA" id="ARBA00022917"/>
    </source>
</evidence>
<keyword evidence="11" id="KW-1185">Reference proteome</keyword>
<evidence type="ECO:0000256" key="3">
    <source>
        <dbReference type="ARBA" id="ARBA00022741"/>
    </source>
</evidence>
<dbReference type="FunFam" id="3.30.110.30:FF:000003">
    <property type="entry name" value="Proline--tRNA ligase, cytoplasmic"/>
    <property type="match status" value="1"/>
</dbReference>
<evidence type="ECO:0000256" key="2">
    <source>
        <dbReference type="ARBA" id="ARBA00022598"/>
    </source>
</evidence>
<evidence type="ECO:0000313" key="10">
    <source>
        <dbReference type="EMBL" id="VVB05116.1"/>
    </source>
</evidence>
<dbReference type="PRINTS" id="PR01046">
    <property type="entry name" value="TRNASYNTHPRO"/>
</dbReference>
<dbReference type="Gene3D" id="3.30.110.30">
    <property type="entry name" value="C-terminal domain of ProRS"/>
    <property type="match status" value="1"/>
</dbReference>
<dbReference type="GO" id="GO:0005737">
    <property type="term" value="C:cytoplasm"/>
    <property type="evidence" value="ECO:0007669"/>
    <property type="project" value="InterPro"/>
</dbReference>
<evidence type="ECO:0000259" key="9">
    <source>
        <dbReference type="PROSITE" id="PS50862"/>
    </source>
</evidence>
<evidence type="ECO:0000313" key="11">
    <source>
        <dbReference type="Proteomes" id="UP000489600"/>
    </source>
</evidence>
<dbReference type="GO" id="GO:0005524">
    <property type="term" value="F:ATP binding"/>
    <property type="evidence" value="ECO:0007669"/>
    <property type="project" value="UniProtKB-KW"/>
</dbReference>
<keyword evidence="3" id="KW-0547">Nucleotide-binding</keyword>
<dbReference type="Proteomes" id="UP000489600">
    <property type="component" value="Unassembled WGS sequence"/>
</dbReference>
<dbReference type="GO" id="GO:0006433">
    <property type="term" value="P:prolyl-tRNA aminoacylation"/>
    <property type="evidence" value="ECO:0007669"/>
    <property type="project" value="InterPro"/>
</dbReference>
<dbReference type="InterPro" id="IPR004154">
    <property type="entry name" value="Anticodon-bd"/>
</dbReference>
<dbReference type="GO" id="GO:0017101">
    <property type="term" value="C:aminoacyl-tRNA synthetase multienzyme complex"/>
    <property type="evidence" value="ECO:0007669"/>
    <property type="project" value="TreeGrafter"/>
</dbReference>
<reference evidence="10" key="1">
    <citation type="submission" date="2019-07" db="EMBL/GenBank/DDBJ databases">
        <authorList>
            <person name="Dittberner H."/>
        </authorList>
    </citation>
    <scope>NUCLEOTIDE SEQUENCE [LARGE SCALE GENOMIC DNA]</scope>
</reference>
<evidence type="ECO:0000256" key="7">
    <source>
        <dbReference type="ARBA" id="ARBA00029731"/>
    </source>
</evidence>
<accession>A0A565BUT3</accession>
<dbReference type="PANTHER" id="PTHR43382">
    <property type="entry name" value="PROLYL-TRNA SYNTHETASE"/>
    <property type="match status" value="1"/>
</dbReference>
<keyword evidence="2" id="KW-0436">Ligase</keyword>
<dbReference type="EC" id="6.1.1.15" evidence="1"/>
<feature type="domain" description="Aminoacyl-transfer RNA synthetases class-II family profile" evidence="9">
    <location>
        <begin position="1"/>
        <end position="326"/>
    </location>
</feature>
<gene>
    <name evidence="10" type="ORF">ANE_LOCUS15560</name>
</gene>
<evidence type="ECO:0000256" key="1">
    <source>
        <dbReference type="ARBA" id="ARBA00012831"/>
    </source>
</evidence>
<proteinExistence type="predicted"/>
<dbReference type="InterPro" id="IPR016061">
    <property type="entry name" value="Pro-tRNA_ligase_II_C"/>
</dbReference>
<dbReference type="PROSITE" id="PS50862">
    <property type="entry name" value="AA_TRNA_LIGASE_II"/>
    <property type="match status" value="1"/>
</dbReference>
<dbReference type="SMART" id="SM00946">
    <property type="entry name" value="ProRS-C_1"/>
    <property type="match status" value="1"/>
</dbReference>
<dbReference type="Pfam" id="PF03129">
    <property type="entry name" value="HGTP_anticodon"/>
    <property type="match status" value="1"/>
</dbReference>
<protein>
    <recommendedName>
        <fullName evidence="1">proline--tRNA ligase</fullName>
        <ecNumber evidence="1">6.1.1.15</ecNumber>
    </recommendedName>
    <alternativeName>
        <fullName evidence="7">Prolyl-tRNA synthetase</fullName>
    </alternativeName>
</protein>
<dbReference type="GO" id="GO:0004827">
    <property type="term" value="F:proline-tRNA ligase activity"/>
    <property type="evidence" value="ECO:0007669"/>
    <property type="project" value="UniProtKB-EC"/>
</dbReference>
<dbReference type="InterPro" id="IPR002314">
    <property type="entry name" value="aa-tRNA-synt_IIb"/>
</dbReference>
<sequence length="337" mass="39401">MGVEKRYYPMFIPRDFLEKEKDHIEGFNPEVAWVTRVGDSDLPVPLALRPTSEAVIYPNFRVEIRSHRDLPLKINQWANAVRWEIKDPTPFIRSREFLWQEGHTAFATKKEADEESCLYEEFLAVPVIKGFKSENEKFAGALYTTSIEIIKERNQLYGRTRGDSVPDRCWIRVDVDNRDNYSCGWKYSDQELKGAPLRIEIGPRDLAKNQVRIVRLDTGAKMDIKREYLIEKIKDLLENIQRNLYDVAKRKVEESTQKVETWDDFVEALSQKKLILAPWCDEVEVEKDVKERTRGDGTLGGAKTLCTLLEQPELREDTLCFASRKPAKKWTYWGRSY</sequence>
<dbReference type="AlphaFoldDB" id="A0A565BUT3"/>
<evidence type="ECO:0000256" key="8">
    <source>
        <dbReference type="ARBA" id="ARBA00047671"/>
    </source>
</evidence>
<dbReference type="InterPro" id="IPR006195">
    <property type="entry name" value="aa-tRNA-synth_II"/>
</dbReference>
<keyword evidence="6" id="KW-0030">Aminoacyl-tRNA synthetase</keyword>
<dbReference type="InterPro" id="IPR017449">
    <property type="entry name" value="Pro-tRNA_synth_II"/>
</dbReference>
<organism evidence="10 11">
    <name type="scientific">Arabis nemorensis</name>
    <dbReference type="NCBI Taxonomy" id="586526"/>
    <lineage>
        <taxon>Eukaryota</taxon>
        <taxon>Viridiplantae</taxon>
        <taxon>Streptophyta</taxon>
        <taxon>Embryophyta</taxon>
        <taxon>Tracheophyta</taxon>
        <taxon>Spermatophyta</taxon>
        <taxon>Magnoliopsida</taxon>
        <taxon>eudicotyledons</taxon>
        <taxon>Gunneridae</taxon>
        <taxon>Pentapetalae</taxon>
        <taxon>rosids</taxon>
        <taxon>malvids</taxon>
        <taxon>Brassicales</taxon>
        <taxon>Brassicaceae</taxon>
        <taxon>Arabideae</taxon>
        <taxon>Arabis</taxon>
    </lineage>
</organism>
<dbReference type="Pfam" id="PF00587">
    <property type="entry name" value="tRNA-synt_2b"/>
    <property type="match status" value="1"/>
</dbReference>
<dbReference type="Gene3D" id="3.30.930.10">
    <property type="entry name" value="Bira Bifunctional Protein, Domain 2"/>
    <property type="match status" value="1"/>
</dbReference>
<evidence type="ECO:0000256" key="6">
    <source>
        <dbReference type="ARBA" id="ARBA00023146"/>
    </source>
</evidence>
<name>A0A565BUT3_9BRAS</name>
<dbReference type="SUPFAM" id="SSF52954">
    <property type="entry name" value="Class II aaRS ABD-related"/>
    <property type="match status" value="1"/>
</dbReference>
<comment type="caution">
    <text evidence="10">The sequence shown here is derived from an EMBL/GenBank/DDBJ whole genome shotgun (WGS) entry which is preliminary data.</text>
</comment>
<keyword evidence="4" id="KW-0067">ATP-binding</keyword>
<dbReference type="PANTHER" id="PTHR43382:SF2">
    <property type="entry name" value="BIFUNCTIONAL GLUTAMATE_PROLINE--TRNA LIGASE"/>
    <property type="match status" value="1"/>
</dbReference>
<dbReference type="InterPro" id="IPR002316">
    <property type="entry name" value="Pro-tRNA-ligase_IIa"/>
</dbReference>
<dbReference type="InterPro" id="IPR045864">
    <property type="entry name" value="aa-tRNA-synth_II/BPL/LPL"/>
</dbReference>
<dbReference type="EMBL" id="CABITT030000005">
    <property type="protein sequence ID" value="VVB05116.1"/>
    <property type="molecule type" value="Genomic_DNA"/>
</dbReference>
<comment type="catalytic activity">
    <reaction evidence="8">
        <text>tRNA(Pro) + L-proline + ATP = L-prolyl-tRNA(Pro) + AMP + diphosphate</text>
        <dbReference type="Rhea" id="RHEA:14305"/>
        <dbReference type="Rhea" id="RHEA-COMP:9700"/>
        <dbReference type="Rhea" id="RHEA-COMP:9702"/>
        <dbReference type="ChEBI" id="CHEBI:30616"/>
        <dbReference type="ChEBI" id="CHEBI:33019"/>
        <dbReference type="ChEBI" id="CHEBI:60039"/>
        <dbReference type="ChEBI" id="CHEBI:78442"/>
        <dbReference type="ChEBI" id="CHEBI:78532"/>
        <dbReference type="ChEBI" id="CHEBI:456215"/>
        <dbReference type="EC" id="6.1.1.15"/>
    </reaction>
</comment>
<keyword evidence="5" id="KW-0648">Protein biosynthesis</keyword>
<dbReference type="InterPro" id="IPR036621">
    <property type="entry name" value="Anticodon-bd_dom_sf"/>
</dbReference>
<dbReference type="Pfam" id="PF09180">
    <property type="entry name" value="ProRS-C_1"/>
    <property type="match status" value="1"/>
</dbReference>
<dbReference type="InterPro" id="IPR004499">
    <property type="entry name" value="Pro-tRNA-ligase_IIa_arc-type"/>
</dbReference>